<reference evidence="2 3" key="1">
    <citation type="submission" date="2017-09" db="EMBL/GenBank/DDBJ databases">
        <authorList>
            <person name="Lee N."/>
            <person name="Cho B.-K."/>
        </authorList>
    </citation>
    <scope>NUCLEOTIDE SEQUENCE [LARGE SCALE GENOMIC DNA]</scope>
    <source>
        <strain evidence="2 3">ATCC 13879</strain>
    </source>
</reference>
<proteinExistence type="predicted"/>
<evidence type="ECO:0000313" key="2">
    <source>
        <dbReference type="EMBL" id="QEV08326.1"/>
    </source>
</evidence>
<dbReference type="InterPro" id="IPR045729">
    <property type="entry name" value="DUF6083"/>
</dbReference>
<gene>
    <name evidence="2" type="ORF">CP972_24290</name>
</gene>
<name>A0ABX6B2Z6_9ACTN</name>
<organism evidence="2 3">
    <name type="scientific">Streptomyces prasinus</name>
    <dbReference type="NCBI Taxonomy" id="67345"/>
    <lineage>
        <taxon>Bacteria</taxon>
        <taxon>Bacillati</taxon>
        <taxon>Actinomycetota</taxon>
        <taxon>Actinomycetes</taxon>
        <taxon>Kitasatosporales</taxon>
        <taxon>Streptomycetaceae</taxon>
        <taxon>Streptomyces</taxon>
    </lineage>
</organism>
<dbReference type="EMBL" id="CP023697">
    <property type="protein sequence ID" value="QEV08326.1"/>
    <property type="molecule type" value="Genomic_DNA"/>
</dbReference>
<evidence type="ECO:0000313" key="3">
    <source>
        <dbReference type="Proteomes" id="UP000326041"/>
    </source>
</evidence>
<evidence type="ECO:0000256" key="1">
    <source>
        <dbReference type="SAM" id="MobiDB-lite"/>
    </source>
</evidence>
<dbReference type="Proteomes" id="UP000326041">
    <property type="component" value="Chromosome"/>
</dbReference>
<sequence>MLRVSAVCRRPVVAGRTCRVDPRPTAGRSPQGFRPVRALRLGRRAGDPHGMAVSEEKLRRLGGARSRCPYCGLPQDRVATLEQEWVSLEPDMRPPAHTVPAEHRWIELSDGRVTVYGVCPPDQFQRCRIEHRLACPARPLPDLWPWLTSLRGENARQVDRRDAPEPPPPPEEWPDAV</sequence>
<feature type="region of interest" description="Disordered" evidence="1">
    <location>
        <begin position="154"/>
        <end position="177"/>
    </location>
</feature>
<feature type="compositionally biased region" description="Basic and acidic residues" evidence="1">
    <location>
        <begin position="154"/>
        <end position="164"/>
    </location>
</feature>
<keyword evidence="3" id="KW-1185">Reference proteome</keyword>
<protein>
    <submittedName>
        <fullName evidence="2">Uncharacterized protein</fullName>
    </submittedName>
</protein>
<dbReference type="Pfam" id="PF19561">
    <property type="entry name" value="DUF6083"/>
    <property type="match status" value="1"/>
</dbReference>
<accession>A0ABX6B2Z6</accession>